<dbReference type="Proteomes" id="UP001187415">
    <property type="component" value="Unassembled WGS sequence"/>
</dbReference>
<dbReference type="InterPro" id="IPR011992">
    <property type="entry name" value="EF-hand-dom_pair"/>
</dbReference>
<dbReference type="PANTHER" id="PTHR45917:SF8">
    <property type="entry name" value="CALCIUM-BINDING PROTEIN 2-LIKE"/>
    <property type="match status" value="1"/>
</dbReference>
<feature type="domain" description="EF-hand" evidence="6">
    <location>
        <begin position="353"/>
        <end position="388"/>
    </location>
</feature>
<feature type="compositionally biased region" description="Basic residues" evidence="4">
    <location>
        <begin position="25"/>
        <end position="39"/>
    </location>
</feature>
<keyword evidence="8" id="KW-1185">Reference proteome</keyword>
<feature type="transmembrane region" description="Helical" evidence="5">
    <location>
        <begin position="99"/>
        <end position="130"/>
    </location>
</feature>
<reference evidence="7" key="1">
    <citation type="submission" date="2023-07" db="EMBL/GenBank/DDBJ databases">
        <title>Chromosome-level Genome Assembly of Striped Snakehead (Channa striata).</title>
        <authorList>
            <person name="Liu H."/>
        </authorList>
    </citation>
    <scope>NUCLEOTIDE SEQUENCE</scope>
    <source>
        <strain evidence="7">Gz</strain>
        <tissue evidence="7">Muscle</tissue>
    </source>
</reference>
<dbReference type="SUPFAM" id="SSF47473">
    <property type="entry name" value="EF-hand"/>
    <property type="match status" value="1"/>
</dbReference>
<dbReference type="InterPro" id="IPR002048">
    <property type="entry name" value="EF_hand_dom"/>
</dbReference>
<dbReference type="AlphaFoldDB" id="A0AA88T614"/>
<keyword evidence="2" id="KW-0677">Repeat</keyword>
<evidence type="ECO:0000256" key="1">
    <source>
        <dbReference type="ARBA" id="ARBA00022723"/>
    </source>
</evidence>
<feature type="region of interest" description="Disordered" evidence="4">
    <location>
        <begin position="278"/>
        <end position="330"/>
    </location>
</feature>
<dbReference type="FunFam" id="1.10.238.10:FF:000037">
    <property type="entry name" value="calcium-binding protein 1 isoform X2"/>
    <property type="match status" value="1"/>
</dbReference>
<dbReference type="PROSITE" id="PS50222">
    <property type="entry name" value="EF_HAND_2"/>
    <property type="match status" value="3"/>
</dbReference>
<proteinExistence type="predicted"/>
<evidence type="ECO:0000256" key="3">
    <source>
        <dbReference type="ARBA" id="ARBA00022837"/>
    </source>
</evidence>
<dbReference type="GO" id="GO:0005737">
    <property type="term" value="C:cytoplasm"/>
    <property type="evidence" value="ECO:0007669"/>
    <property type="project" value="TreeGrafter"/>
</dbReference>
<dbReference type="PANTHER" id="PTHR45917">
    <property type="entry name" value="CALCIUM-BINDING PROTEIN 1-RELATED"/>
    <property type="match status" value="1"/>
</dbReference>
<feature type="region of interest" description="Disordered" evidence="4">
    <location>
        <begin position="23"/>
        <end position="73"/>
    </location>
</feature>
<accession>A0AA88T614</accession>
<dbReference type="EMBL" id="JAUPFM010000001">
    <property type="protein sequence ID" value="KAK2862758.1"/>
    <property type="molecule type" value="Genomic_DNA"/>
</dbReference>
<feature type="domain" description="EF-hand" evidence="6">
    <location>
        <begin position="430"/>
        <end position="465"/>
    </location>
</feature>
<gene>
    <name evidence="7" type="ORF">Q5P01_002291</name>
</gene>
<keyword evidence="5" id="KW-0812">Transmembrane</keyword>
<name>A0AA88T614_CHASR</name>
<dbReference type="PROSITE" id="PS00303">
    <property type="entry name" value="S100_CABP"/>
    <property type="match status" value="1"/>
</dbReference>
<dbReference type="Gene3D" id="1.10.238.10">
    <property type="entry name" value="EF-hand"/>
    <property type="match status" value="2"/>
</dbReference>
<dbReference type="CDD" id="cd00051">
    <property type="entry name" value="EFh"/>
    <property type="match status" value="2"/>
</dbReference>
<keyword evidence="5" id="KW-0472">Membrane</keyword>
<dbReference type="GO" id="GO:0005246">
    <property type="term" value="F:calcium channel regulator activity"/>
    <property type="evidence" value="ECO:0007669"/>
    <property type="project" value="TreeGrafter"/>
</dbReference>
<evidence type="ECO:0000256" key="2">
    <source>
        <dbReference type="ARBA" id="ARBA00022737"/>
    </source>
</evidence>
<evidence type="ECO:0000256" key="4">
    <source>
        <dbReference type="SAM" id="MobiDB-lite"/>
    </source>
</evidence>
<keyword evidence="5" id="KW-1133">Transmembrane helix</keyword>
<dbReference type="GO" id="GO:0005509">
    <property type="term" value="F:calcium ion binding"/>
    <property type="evidence" value="ECO:0007669"/>
    <property type="project" value="InterPro"/>
</dbReference>
<dbReference type="InterPro" id="IPR043582">
    <property type="entry name" value="CaBP1/2/4/5"/>
</dbReference>
<dbReference type="FunFam" id="1.10.238.10:FF:000069">
    <property type="entry name" value="calcium-binding protein 1 isoform X1"/>
    <property type="match status" value="1"/>
</dbReference>
<dbReference type="SMART" id="SM00054">
    <property type="entry name" value="EFh"/>
    <property type="match status" value="3"/>
</dbReference>
<evidence type="ECO:0000313" key="7">
    <source>
        <dbReference type="EMBL" id="KAK2862758.1"/>
    </source>
</evidence>
<dbReference type="Pfam" id="PF13499">
    <property type="entry name" value="EF-hand_7"/>
    <property type="match status" value="2"/>
</dbReference>
<feature type="transmembrane region" description="Helical" evidence="5">
    <location>
        <begin position="151"/>
        <end position="174"/>
    </location>
</feature>
<evidence type="ECO:0000259" key="6">
    <source>
        <dbReference type="PROSITE" id="PS50222"/>
    </source>
</evidence>
<organism evidence="7 8">
    <name type="scientific">Channa striata</name>
    <name type="common">Snakehead murrel</name>
    <name type="synonym">Ophicephalus striatus</name>
    <dbReference type="NCBI Taxonomy" id="64152"/>
    <lineage>
        <taxon>Eukaryota</taxon>
        <taxon>Metazoa</taxon>
        <taxon>Chordata</taxon>
        <taxon>Craniata</taxon>
        <taxon>Vertebrata</taxon>
        <taxon>Euteleostomi</taxon>
        <taxon>Actinopterygii</taxon>
        <taxon>Neopterygii</taxon>
        <taxon>Teleostei</taxon>
        <taxon>Neoteleostei</taxon>
        <taxon>Acanthomorphata</taxon>
        <taxon>Anabantaria</taxon>
        <taxon>Anabantiformes</taxon>
        <taxon>Channoidei</taxon>
        <taxon>Channidae</taxon>
        <taxon>Channa</taxon>
    </lineage>
</organism>
<dbReference type="PROSITE" id="PS00018">
    <property type="entry name" value="EF_HAND_1"/>
    <property type="match status" value="3"/>
</dbReference>
<dbReference type="InterPro" id="IPR001751">
    <property type="entry name" value="S100/CaBP7/8-like_CS"/>
</dbReference>
<protein>
    <recommendedName>
        <fullName evidence="6">EF-hand domain-containing protein</fullName>
    </recommendedName>
</protein>
<evidence type="ECO:0000256" key="5">
    <source>
        <dbReference type="SAM" id="Phobius"/>
    </source>
</evidence>
<keyword evidence="3" id="KW-0106">Calcium</keyword>
<keyword evidence="1" id="KW-0479">Metal-binding</keyword>
<dbReference type="InterPro" id="IPR018247">
    <property type="entry name" value="EF_Hand_1_Ca_BS"/>
</dbReference>
<comment type="caution">
    <text evidence="7">The sequence shown here is derived from an EMBL/GenBank/DDBJ whole genome shotgun (WGS) entry which is preliminary data.</text>
</comment>
<feature type="compositionally biased region" description="Low complexity" evidence="4">
    <location>
        <begin position="291"/>
        <end position="301"/>
    </location>
</feature>
<feature type="domain" description="EF-hand" evidence="6">
    <location>
        <begin position="467"/>
        <end position="499"/>
    </location>
</feature>
<sequence>MSVTGTLEKGAHHQALDLSEELPPHHQHHHTNHNQHLHHSNSLGSTTALGGGRETPSRVVIPPPYSAAESGGGGSDAPLELRGSLDCWACSVLVTAQNLVIAAINACLAGLVFGIILIPAIVMVVFGFLCHSTVRPHGTTPYCSDLLTDGGAVALLVVGFLLVTPLLVLALAAYCRLARHLQLGLCFIPYSRAVYKNLPASQHRGLGTGCCGRQEGSGKGKLGDIPSCIAALCHVTCAEVRKTANSGSGRKASGHSEDKRSTGRAELLHIFSFHTIQERGPSMSKARERTASTTSVNSASSDGKDAKASPSGSVSETPQKSSKKSKKNTESMNKVYMSVLNSVFGADRELAQAELDELQEAFKEFDYDQDGYLNYKDVAECMRTMGYMPTEMELLEIVQQIKMRMGGLMDFDDFIELMGPRMMGETADMLGLKELQSAFVQFDLDGDGKINQEEMKEAVKTLLGEKLKKGELEEILKELDINADGNIDFEEFVMMLSIR</sequence>
<evidence type="ECO:0000313" key="8">
    <source>
        <dbReference type="Proteomes" id="UP001187415"/>
    </source>
</evidence>